<dbReference type="InterPro" id="IPR023582">
    <property type="entry name" value="Impact"/>
</dbReference>
<dbReference type="InterPro" id="IPR036956">
    <property type="entry name" value="Impact_N_sf"/>
</dbReference>
<dbReference type="CDD" id="cd23821">
    <property type="entry name" value="RWD_IMPACT"/>
    <property type="match status" value="1"/>
</dbReference>
<name>A0ABP0HB14_9DINO</name>
<gene>
    <name evidence="9" type="ORF">SCF082_LOCUS560</name>
</gene>
<evidence type="ECO:0000256" key="7">
    <source>
        <dbReference type="SAM" id="MobiDB-lite"/>
    </source>
</evidence>
<evidence type="ECO:0000256" key="4">
    <source>
        <dbReference type="ARBA" id="ARBA00022491"/>
    </source>
</evidence>
<evidence type="ECO:0000256" key="1">
    <source>
        <dbReference type="ARBA" id="ARBA00004496"/>
    </source>
</evidence>
<dbReference type="Gene3D" id="3.30.230.30">
    <property type="entry name" value="Impact, N-terminal domain"/>
    <property type="match status" value="1"/>
</dbReference>
<comment type="similarity">
    <text evidence="2">Belongs to the IMPACT family.</text>
</comment>
<dbReference type="PROSITE" id="PS50908">
    <property type="entry name" value="RWD"/>
    <property type="match status" value="1"/>
</dbReference>
<dbReference type="InterPro" id="IPR001498">
    <property type="entry name" value="Impact_N"/>
</dbReference>
<dbReference type="PANTHER" id="PTHR16301:SF25">
    <property type="entry name" value="PROTEIN IMPACT"/>
    <property type="match status" value="1"/>
</dbReference>
<keyword evidence="3" id="KW-0963">Cytoplasm</keyword>
<dbReference type="PANTHER" id="PTHR16301">
    <property type="entry name" value="IMPACT-RELATED"/>
    <property type="match status" value="1"/>
</dbReference>
<evidence type="ECO:0000313" key="9">
    <source>
        <dbReference type="EMBL" id="CAK8986469.1"/>
    </source>
</evidence>
<evidence type="ECO:0000256" key="6">
    <source>
        <dbReference type="ARBA" id="ARBA00023016"/>
    </source>
</evidence>
<dbReference type="InterPro" id="IPR020568">
    <property type="entry name" value="Ribosomal_Su5_D2-typ_SF"/>
</dbReference>
<dbReference type="Proteomes" id="UP001642464">
    <property type="component" value="Unassembled WGS sequence"/>
</dbReference>
<reference evidence="9 10" key="1">
    <citation type="submission" date="2024-02" db="EMBL/GenBank/DDBJ databases">
        <authorList>
            <person name="Chen Y."/>
            <person name="Shah S."/>
            <person name="Dougan E. K."/>
            <person name="Thang M."/>
            <person name="Chan C."/>
        </authorList>
    </citation>
    <scope>NUCLEOTIDE SEQUENCE [LARGE SCALE GENOMIC DNA]</scope>
</reference>
<dbReference type="SUPFAM" id="SSF54211">
    <property type="entry name" value="Ribosomal protein S5 domain 2-like"/>
    <property type="match status" value="1"/>
</dbReference>
<keyword evidence="6" id="KW-0346">Stress response</keyword>
<evidence type="ECO:0000256" key="3">
    <source>
        <dbReference type="ARBA" id="ARBA00022490"/>
    </source>
</evidence>
<feature type="compositionally biased region" description="Basic and acidic residues" evidence="7">
    <location>
        <begin position="79"/>
        <end position="88"/>
    </location>
</feature>
<comment type="caution">
    <text evidence="9">The sequence shown here is derived from an EMBL/GenBank/DDBJ whole genome shotgun (WGS) entry which is preliminary data.</text>
</comment>
<dbReference type="Gene3D" id="3.10.110.10">
    <property type="entry name" value="Ubiquitin Conjugating Enzyme"/>
    <property type="match status" value="1"/>
</dbReference>
<organism evidence="9 10">
    <name type="scientific">Durusdinium trenchii</name>
    <dbReference type="NCBI Taxonomy" id="1381693"/>
    <lineage>
        <taxon>Eukaryota</taxon>
        <taxon>Sar</taxon>
        <taxon>Alveolata</taxon>
        <taxon>Dinophyceae</taxon>
        <taxon>Suessiales</taxon>
        <taxon>Symbiodiniaceae</taxon>
        <taxon>Durusdinium</taxon>
    </lineage>
</organism>
<dbReference type="InterPro" id="IPR006575">
    <property type="entry name" value="RWD_dom"/>
</dbReference>
<evidence type="ECO:0000259" key="8">
    <source>
        <dbReference type="PROSITE" id="PS50908"/>
    </source>
</evidence>
<dbReference type="InterPro" id="IPR016135">
    <property type="entry name" value="UBQ-conjugating_enzyme/RWD"/>
</dbReference>
<keyword evidence="5" id="KW-0810">Translation regulation</keyword>
<evidence type="ECO:0000256" key="5">
    <source>
        <dbReference type="ARBA" id="ARBA00022845"/>
    </source>
</evidence>
<keyword evidence="4" id="KW-0678">Repressor</keyword>
<dbReference type="EMBL" id="CAXAMM010000214">
    <property type="protein sequence ID" value="CAK8986469.1"/>
    <property type="molecule type" value="Genomic_DNA"/>
</dbReference>
<accession>A0ABP0HB14</accession>
<dbReference type="Pfam" id="PF05773">
    <property type="entry name" value="RWD"/>
    <property type="match status" value="1"/>
</dbReference>
<proteinExistence type="inferred from homology"/>
<keyword evidence="10" id="KW-1185">Reference proteome</keyword>
<dbReference type="Pfam" id="PF01205">
    <property type="entry name" value="Impact_N"/>
    <property type="match status" value="1"/>
</dbReference>
<evidence type="ECO:0000313" key="10">
    <source>
        <dbReference type="Proteomes" id="UP001642464"/>
    </source>
</evidence>
<evidence type="ECO:0000256" key="2">
    <source>
        <dbReference type="ARBA" id="ARBA00007665"/>
    </source>
</evidence>
<sequence>MERRGRWQKRAGESEEKPGDDRHAFSREGSDSEGFWDELPPAPAAATVAPVMPVVRPLEPVMARGPKVTQKQRKLPAGPERHEQTTEVKPVDRLKAADLERWDAEHQSVPRCPDEVTFQLDPGLEEEKNVLEAIYGPEFEALGPSEWRVGFPSPPGSAVRLLLPAGYPTLEPPVPIFDYEGASEGLRHAMAEAICELTDAWEPAEGGCVYQWVERLRESLEPALAVDTAQQEELDAGYAAALQVAEGDAVAAAERSKNFTFLPANPQYGQRRRTFDESSFQAANAVEIKRGEPFTDRKSTFQAFAAKVSHQGQVNWVLRSLLEDRKIAVATHNIFAYRFRDEVRGIQVADNEDDGEDGAGSKLAELLQLSDSEDVLVMVSRWYGGIHLGSDRFKHICRAAAALLDEAGWTGRSQGRGAARSTKKK</sequence>
<feature type="compositionally biased region" description="Basic and acidic residues" evidence="7">
    <location>
        <begin position="1"/>
        <end position="30"/>
    </location>
</feature>
<feature type="region of interest" description="Disordered" evidence="7">
    <location>
        <begin position="62"/>
        <end position="88"/>
    </location>
</feature>
<dbReference type="SUPFAM" id="SSF54495">
    <property type="entry name" value="UBC-like"/>
    <property type="match status" value="1"/>
</dbReference>
<feature type="region of interest" description="Disordered" evidence="7">
    <location>
        <begin position="1"/>
        <end position="41"/>
    </location>
</feature>
<protein>
    <submittedName>
        <fullName evidence="9">Protein IMPACT-A (Imprinted and ancient gene protein homolog A)</fullName>
    </submittedName>
</protein>
<feature type="domain" description="RWD" evidence="8">
    <location>
        <begin position="126"/>
        <end position="223"/>
    </location>
</feature>
<comment type="subcellular location">
    <subcellularLocation>
        <location evidence="1">Cytoplasm</location>
    </subcellularLocation>
</comment>